<evidence type="ECO:0000313" key="4">
    <source>
        <dbReference type="Proteomes" id="UP000002377"/>
    </source>
</evidence>
<dbReference type="STRING" id="635013.TherJR_2016"/>
<accession>D5X8I5</accession>
<dbReference type="InterPro" id="IPR013489">
    <property type="entry name" value="CRISPR-assoc_prot_Csm6"/>
</dbReference>
<dbReference type="Pfam" id="PF22206">
    <property type="entry name" value="Cas_Csm6_6H"/>
    <property type="match status" value="1"/>
</dbReference>
<dbReference type="HOGENOM" id="CLU_047385_3_0_9"/>
<organism evidence="3 4">
    <name type="scientific">Thermincola potens (strain JR)</name>
    <dbReference type="NCBI Taxonomy" id="635013"/>
    <lineage>
        <taxon>Bacteria</taxon>
        <taxon>Bacillati</taxon>
        <taxon>Bacillota</taxon>
        <taxon>Clostridia</taxon>
        <taxon>Eubacteriales</taxon>
        <taxon>Thermincolaceae</taxon>
        <taxon>Thermincola</taxon>
    </lineage>
</organism>
<feature type="domain" description="Csm6 CARF" evidence="2">
    <location>
        <begin position="73"/>
        <end position="175"/>
    </location>
</feature>
<gene>
    <name evidence="3" type="ordered locus">TherJR_2016</name>
</gene>
<evidence type="ECO:0000313" key="3">
    <source>
        <dbReference type="EMBL" id="ADG82861.1"/>
    </source>
</evidence>
<reference evidence="3 4" key="1">
    <citation type="submission" date="2010-05" db="EMBL/GenBank/DDBJ databases">
        <title>Complete sequence of Thermincola sp. JR.</title>
        <authorList>
            <consortium name="US DOE Joint Genome Institute"/>
            <person name="Lucas S."/>
            <person name="Copeland A."/>
            <person name="Lapidus A."/>
            <person name="Cheng J.-F."/>
            <person name="Bruce D."/>
            <person name="Goodwin L."/>
            <person name="Pitluck S."/>
            <person name="Chertkov O."/>
            <person name="Detter J.C."/>
            <person name="Han C."/>
            <person name="Tapia R."/>
            <person name="Land M."/>
            <person name="Hauser L."/>
            <person name="Kyrpides N."/>
            <person name="Mikhailova N."/>
            <person name="Hazen T.C."/>
            <person name="Woyke T."/>
        </authorList>
    </citation>
    <scope>NUCLEOTIDE SEQUENCE [LARGE SCALE GENOMIC DNA]</scope>
    <source>
        <strain evidence="3 4">JR</strain>
    </source>
</reference>
<dbReference type="OrthoDB" id="5243123at2"/>
<protein>
    <submittedName>
        <fullName evidence="3">CRISPR-associated protein Csm6</fullName>
    </submittedName>
</protein>
<dbReference type="Proteomes" id="UP000002377">
    <property type="component" value="Chromosome"/>
</dbReference>
<dbReference type="NCBIfam" id="TIGR02672">
    <property type="entry name" value="cas_csm6"/>
    <property type="match status" value="1"/>
</dbReference>
<dbReference type="eggNOG" id="ENOG502Z9RR">
    <property type="taxonomic scope" value="Bacteria"/>
</dbReference>
<feature type="domain" description="Csm6 HEPN" evidence="1">
    <location>
        <begin position="250"/>
        <end position="452"/>
    </location>
</feature>
<dbReference type="InterPro" id="IPR053955">
    <property type="entry name" value="Csm6_CARF"/>
</dbReference>
<keyword evidence="4" id="KW-1185">Reference proteome</keyword>
<sequence length="460" mass="52373">MSRYVLFTCVGSTDPVRDNYDGPMLHIIRHYRPYAVYIFFSGEMGRREEKDRRFTRAVDLLSRELSWPIDKHLIFSGIQNPHDFDAFIGVFSKHLEEISKDHPEATILLNVSSGTPQMMSMLCLETVVSSKRLVPVQVITPAARANLSKMGGPDYDVEWEFGNNLDNEPDAPNRCVQPDIQSFKRALARGQVTALLENYNYEGAALILGGYGLGTDSTVMGLLRFAIALKNLDSDAKGSQFQEARALTGYPQMDWECLEICEYCNVVKLLQRTGQLADFLLRLNPLVTELQTKFLKYCLGFAVEAIIEERHCAGRKNTAGKFTERLVRRDKIRALNPELLAYLDECHNGEYRDGSHVNIRMQNCLINFFLRKNPDSQTRSFAGFLDTMEILNRDRNLAAHNLYGVLEEDIKQRSGLTGGQIVDKLENLIKFIFKGRCKPEIFTIFDTVNNVINGELERFL</sequence>
<dbReference type="KEGG" id="tjr:TherJR_2016"/>
<dbReference type="EMBL" id="CP002028">
    <property type="protein sequence ID" value="ADG82861.1"/>
    <property type="molecule type" value="Genomic_DNA"/>
</dbReference>
<dbReference type="RefSeq" id="WP_013120866.1">
    <property type="nucleotide sequence ID" value="NC_014152.1"/>
</dbReference>
<dbReference type="AlphaFoldDB" id="D5X8I5"/>
<dbReference type="Pfam" id="PF09659">
    <property type="entry name" value="Cas_Csm6_HEPN"/>
    <property type="match status" value="1"/>
</dbReference>
<proteinExistence type="predicted"/>
<name>D5X8I5_THEPJ</name>
<dbReference type="InterPro" id="IPR053941">
    <property type="entry name" value="Csm6_HEPN"/>
</dbReference>
<evidence type="ECO:0000259" key="2">
    <source>
        <dbReference type="Pfam" id="PF22208"/>
    </source>
</evidence>
<dbReference type="Pfam" id="PF22208">
    <property type="entry name" value="Cas_Csm6_CARF"/>
    <property type="match status" value="1"/>
</dbReference>
<evidence type="ECO:0000259" key="1">
    <source>
        <dbReference type="Pfam" id="PF09659"/>
    </source>
</evidence>